<dbReference type="GO" id="GO:0006952">
    <property type="term" value="P:defense response"/>
    <property type="evidence" value="ECO:0007669"/>
    <property type="project" value="UniProtKB-KW"/>
</dbReference>
<name>A0A2P5XCS1_GOSBA</name>
<evidence type="ECO:0000313" key="9">
    <source>
        <dbReference type="EMBL" id="PPS01119.1"/>
    </source>
</evidence>
<gene>
    <name evidence="9" type="ORF">GOBAR_AA19541</name>
</gene>
<dbReference type="FunFam" id="1.10.10.10:FF:000322">
    <property type="entry name" value="Probable disease resistance protein At1g63360"/>
    <property type="match status" value="1"/>
</dbReference>
<evidence type="ECO:0000256" key="2">
    <source>
        <dbReference type="ARBA" id="ARBA00022741"/>
    </source>
</evidence>
<dbReference type="OrthoDB" id="5279713at2759"/>
<feature type="domain" description="Disease resistance R13L4/SHOC-2-like LRR" evidence="8">
    <location>
        <begin position="382"/>
        <end position="529"/>
    </location>
</feature>
<dbReference type="SUPFAM" id="SSF52540">
    <property type="entry name" value="P-loop containing nucleoside triphosphate hydrolases"/>
    <property type="match status" value="1"/>
</dbReference>
<dbReference type="SUPFAM" id="SSF52058">
    <property type="entry name" value="L domain-like"/>
    <property type="match status" value="1"/>
</dbReference>
<dbReference type="InterPro" id="IPR032675">
    <property type="entry name" value="LRR_dom_sf"/>
</dbReference>
<evidence type="ECO:0008006" key="11">
    <source>
        <dbReference type="Google" id="ProtNLM"/>
    </source>
</evidence>
<dbReference type="InterPro" id="IPR027417">
    <property type="entry name" value="P-loop_NTPase"/>
</dbReference>
<keyword evidence="4" id="KW-0067">ATP-binding</keyword>
<keyword evidence="3" id="KW-0611">Plant defense</keyword>
<feature type="domain" description="NB-ARC" evidence="5">
    <location>
        <begin position="102"/>
        <end position="162"/>
    </location>
</feature>
<feature type="domain" description="Disease resistance N-terminal" evidence="6">
    <location>
        <begin position="13"/>
        <end position="94"/>
    </location>
</feature>
<dbReference type="Gene3D" id="1.20.5.4130">
    <property type="match status" value="1"/>
</dbReference>
<dbReference type="InterPro" id="IPR042197">
    <property type="entry name" value="Apaf_helical"/>
</dbReference>
<dbReference type="GO" id="GO:0005524">
    <property type="term" value="F:ATP binding"/>
    <property type="evidence" value="ECO:0007669"/>
    <property type="project" value="UniProtKB-KW"/>
</dbReference>
<reference evidence="9 10" key="1">
    <citation type="submission" date="2015-01" db="EMBL/GenBank/DDBJ databases">
        <title>Genome of allotetraploid Gossypium barbadense reveals genomic plasticity and fiber elongation in cotton evolution.</title>
        <authorList>
            <person name="Chen X."/>
            <person name="Liu X."/>
            <person name="Zhao B."/>
            <person name="Zheng H."/>
            <person name="Hu Y."/>
            <person name="Lu G."/>
            <person name="Yang C."/>
            <person name="Chen J."/>
            <person name="Shan C."/>
            <person name="Zhang L."/>
            <person name="Zhou Y."/>
            <person name="Wang L."/>
            <person name="Guo W."/>
            <person name="Bai Y."/>
            <person name="Ruan J."/>
            <person name="Shangguan X."/>
            <person name="Mao Y."/>
            <person name="Jiang J."/>
            <person name="Zhu Y."/>
            <person name="Lei J."/>
            <person name="Kang H."/>
            <person name="Chen S."/>
            <person name="He X."/>
            <person name="Wang R."/>
            <person name="Wang Y."/>
            <person name="Chen J."/>
            <person name="Wang L."/>
            <person name="Yu S."/>
            <person name="Wang B."/>
            <person name="Wei J."/>
            <person name="Song S."/>
            <person name="Lu X."/>
            <person name="Gao Z."/>
            <person name="Gu W."/>
            <person name="Deng X."/>
            <person name="Ma D."/>
            <person name="Wang S."/>
            <person name="Liang W."/>
            <person name="Fang L."/>
            <person name="Cai C."/>
            <person name="Zhu X."/>
            <person name="Zhou B."/>
            <person name="Zhang Y."/>
            <person name="Chen Z."/>
            <person name="Xu S."/>
            <person name="Zhu R."/>
            <person name="Wang S."/>
            <person name="Zhang T."/>
            <person name="Zhao G."/>
        </authorList>
    </citation>
    <scope>NUCLEOTIDE SEQUENCE [LARGE SCALE GENOMIC DNA]</scope>
    <source>
        <strain evidence="10">cv. Xinhai21</strain>
        <tissue evidence="9">Leaf</tissue>
    </source>
</reference>
<dbReference type="InterPro" id="IPR036388">
    <property type="entry name" value="WH-like_DNA-bd_sf"/>
</dbReference>
<dbReference type="Pfam" id="PF00931">
    <property type="entry name" value="NB-ARC"/>
    <property type="match status" value="1"/>
</dbReference>
<evidence type="ECO:0000256" key="4">
    <source>
        <dbReference type="ARBA" id="ARBA00022840"/>
    </source>
</evidence>
<keyword evidence="2" id="KW-0547">Nucleotide-binding</keyword>
<evidence type="ECO:0000259" key="6">
    <source>
        <dbReference type="Pfam" id="PF18052"/>
    </source>
</evidence>
<dbReference type="Gene3D" id="3.80.10.10">
    <property type="entry name" value="Ribonuclease Inhibitor"/>
    <property type="match status" value="1"/>
</dbReference>
<evidence type="ECO:0000259" key="5">
    <source>
        <dbReference type="Pfam" id="PF00931"/>
    </source>
</evidence>
<dbReference type="InterPro" id="IPR041118">
    <property type="entry name" value="Rx_N"/>
</dbReference>
<organism evidence="9 10">
    <name type="scientific">Gossypium barbadense</name>
    <name type="common">Sea Island cotton</name>
    <name type="synonym">Hibiscus barbadensis</name>
    <dbReference type="NCBI Taxonomy" id="3634"/>
    <lineage>
        <taxon>Eukaryota</taxon>
        <taxon>Viridiplantae</taxon>
        <taxon>Streptophyta</taxon>
        <taxon>Embryophyta</taxon>
        <taxon>Tracheophyta</taxon>
        <taxon>Spermatophyta</taxon>
        <taxon>Magnoliopsida</taxon>
        <taxon>eudicotyledons</taxon>
        <taxon>Gunneridae</taxon>
        <taxon>Pentapetalae</taxon>
        <taxon>rosids</taxon>
        <taxon>malvids</taxon>
        <taxon>Malvales</taxon>
        <taxon>Malvaceae</taxon>
        <taxon>Malvoideae</taxon>
        <taxon>Gossypium</taxon>
    </lineage>
</organism>
<dbReference type="Pfam" id="PF18052">
    <property type="entry name" value="Rx_N"/>
    <property type="match status" value="1"/>
</dbReference>
<dbReference type="Pfam" id="PF23598">
    <property type="entry name" value="LRR_14"/>
    <property type="match status" value="1"/>
</dbReference>
<evidence type="ECO:0000259" key="8">
    <source>
        <dbReference type="Pfam" id="PF23598"/>
    </source>
</evidence>
<feature type="domain" description="Disease resistance protein winged helix" evidence="7">
    <location>
        <begin position="247"/>
        <end position="316"/>
    </location>
</feature>
<dbReference type="AlphaFoldDB" id="A0A2P5XCS1"/>
<accession>A0A2P5XCS1</accession>
<evidence type="ECO:0000313" key="10">
    <source>
        <dbReference type="Proteomes" id="UP000239757"/>
    </source>
</evidence>
<dbReference type="GO" id="GO:0043531">
    <property type="term" value="F:ADP binding"/>
    <property type="evidence" value="ECO:0007669"/>
    <property type="project" value="InterPro"/>
</dbReference>
<evidence type="ECO:0000256" key="3">
    <source>
        <dbReference type="ARBA" id="ARBA00022821"/>
    </source>
</evidence>
<sequence>MAEAIASDITVELITKLSSFAVSQIGLWWNVKDDLDDLRTTVSTIKAVLLDAEEKSVTNNFVKVWLQDLKDVLYDADDLLDDFSTETLRKDLMGGKKLMKERENWVSLKELLIGGARGSRIIITTRSFKVAKITSKCHPHVLKGLSDFDAWSLFKEIAFEQRYADSTDLAFVKIGQQILERCSGVPLVIRMIASTLFYKETKKEWCSFKDNELARISQKEDNILPTLKLSYDHLPAHLKHCFTYCRLYPKDYEIVVQTLVQFWIAQGFIKQSNGTQSLQEIGFGYFKELAERSFFQEVKGKNFMICKMHDLMHDLAEFVAGKESVIVDSNSSASEVDEKCRHISINDDSLILLFKGKKLRTLLQFSNERHQDKRDEIWHFIISNYRCLRVLKLNYFDFSTIPLSIHKLKHLRYLDVSGIDHEILPKSICKIQNLKVLKLDQCRWLKELPKKIEKLVNLTHLKCYRCDDLTHMPRGIGKLTSLEELSMFVVDRYGSHDGADLKGPNKVKYLPSVAQLPCLQDLRILDCSALEYMDTAQKEVKENQNHSSHRSSIFNS</sequence>
<evidence type="ECO:0000256" key="1">
    <source>
        <dbReference type="ARBA" id="ARBA00022737"/>
    </source>
</evidence>
<dbReference type="PANTHER" id="PTHR36766">
    <property type="entry name" value="PLANT BROAD-SPECTRUM MILDEW RESISTANCE PROTEIN RPW8"/>
    <property type="match status" value="1"/>
</dbReference>
<dbReference type="Gene3D" id="1.10.8.430">
    <property type="entry name" value="Helical domain of apoptotic protease-activating factors"/>
    <property type="match status" value="1"/>
</dbReference>
<dbReference type="GO" id="GO:0051707">
    <property type="term" value="P:response to other organism"/>
    <property type="evidence" value="ECO:0007669"/>
    <property type="project" value="UniProtKB-ARBA"/>
</dbReference>
<dbReference type="EMBL" id="KZ665166">
    <property type="protein sequence ID" value="PPS01119.1"/>
    <property type="molecule type" value="Genomic_DNA"/>
</dbReference>
<dbReference type="Gene3D" id="1.10.10.10">
    <property type="entry name" value="Winged helix-like DNA-binding domain superfamily/Winged helix DNA-binding domain"/>
    <property type="match status" value="1"/>
</dbReference>
<dbReference type="Pfam" id="PF23559">
    <property type="entry name" value="WHD_DRP"/>
    <property type="match status" value="1"/>
</dbReference>
<protein>
    <recommendedName>
        <fullName evidence="11">Rx N-terminal domain-containing protein</fullName>
    </recommendedName>
</protein>
<dbReference type="Proteomes" id="UP000239757">
    <property type="component" value="Unassembled WGS sequence"/>
</dbReference>
<evidence type="ECO:0000259" key="7">
    <source>
        <dbReference type="Pfam" id="PF23559"/>
    </source>
</evidence>
<dbReference type="InterPro" id="IPR055414">
    <property type="entry name" value="LRR_R13L4/SHOC2-like"/>
</dbReference>
<dbReference type="InterPro" id="IPR002182">
    <property type="entry name" value="NB-ARC"/>
</dbReference>
<keyword evidence="1" id="KW-0677">Repeat</keyword>
<dbReference type="PANTHER" id="PTHR36766:SF38">
    <property type="entry name" value="DISEASE RESISTANCE PROTEIN RGA3"/>
    <property type="match status" value="1"/>
</dbReference>
<dbReference type="InterPro" id="IPR058922">
    <property type="entry name" value="WHD_DRP"/>
</dbReference>
<proteinExistence type="predicted"/>